<organism evidence="2 3">
    <name type="scientific">Ceratodon purpureus</name>
    <name type="common">Fire moss</name>
    <name type="synonym">Dicranum purpureum</name>
    <dbReference type="NCBI Taxonomy" id="3225"/>
    <lineage>
        <taxon>Eukaryota</taxon>
        <taxon>Viridiplantae</taxon>
        <taxon>Streptophyta</taxon>
        <taxon>Embryophyta</taxon>
        <taxon>Bryophyta</taxon>
        <taxon>Bryophytina</taxon>
        <taxon>Bryopsida</taxon>
        <taxon>Dicranidae</taxon>
        <taxon>Pseudoditrichales</taxon>
        <taxon>Ditrichaceae</taxon>
        <taxon>Ceratodon</taxon>
    </lineage>
</organism>
<name>A0A8T0HHU0_CERPU</name>
<feature type="compositionally biased region" description="Pro residues" evidence="1">
    <location>
        <begin position="93"/>
        <end position="115"/>
    </location>
</feature>
<dbReference type="AlphaFoldDB" id="A0A8T0HHU0"/>
<evidence type="ECO:0000313" key="2">
    <source>
        <dbReference type="EMBL" id="KAG0570358.1"/>
    </source>
</evidence>
<gene>
    <name evidence="2" type="ORF">KC19_6G156400</name>
</gene>
<proteinExistence type="predicted"/>
<dbReference type="Proteomes" id="UP000822688">
    <property type="component" value="Chromosome 6"/>
</dbReference>
<keyword evidence="3" id="KW-1185">Reference proteome</keyword>
<evidence type="ECO:0000313" key="3">
    <source>
        <dbReference type="Proteomes" id="UP000822688"/>
    </source>
</evidence>
<dbReference type="EMBL" id="CM026427">
    <property type="protein sequence ID" value="KAG0570358.1"/>
    <property type="molecule type" value="Genomic_DNA"/>
</dbReference>
<comment type="caution">
    <text evidence="2">The sequence shown here is derived from an EMBL/GenBank/DDBJ whole genome shotgun (WGS) entry which is preliminary data.</text>
</comment>
<sequence length="115" mass="12498">MLAGVTLVELSEQSNSEPSPPGSVSIRESGPAELHVPQNEDQEVREILRKYRPQPRFLAAEKKPKPQKVDAKAGKKTPKGAPPPPQNTRRIALPPPPSPPSIPSCRPPPPSPRKQ</sequence>
<evidence type="ECO:0000256" key="1">
    <source>
        <dbReference type="SAM" id="MobiDB-lite"/>
    </source>
</evidence>
<accession>A0A8T0HHU0</accession>
<feature type="region of interest" description="Disordered" evidence="1">
    <location>
        <begin position="1"/>
        <end position="115"/>
    </location>
</feature>
<reference evidence="2 3" key="1">
    <citation type="submission" date="2020-06" db="EMBL/GenBank/DDBJ databases">
        <title>WGS assembly of Ceratodon purpureus strain R40.</title>
        <authorList>
            <person name="Carey S.B."/>
            <person name="Jenkins J."/>
            <person name="Shu S."/>
            <person name="Lovell J.T."/>
            <person name="Sreedasyam A."/>
            <person name="Maumus F."/>
            <person name="Tiley G.P."/>
            <person name="Fernandez-Pozo N."/>
            <person name="Barry K."/>
            <person name="Chen C."/>
            <person name="Wang M."/>
            <person name="Lipzen A."/>
            <person name="Daum C."/>
            <person name="Saski C.A."/>
            <person name="Payton A.C."/>
            <person name="Mcbreen J.C."/>
            <person name="Conrad R.E."/>
            <person name="Kollar L.M."/>
            <person name="Olsson S."/>
            <person name="Huttunen S."/>
            <person name="Landis J.B."/>
            <person name="Wickett N.J."/>
            <person name="Johnson M.G."/>
            <person name="Rensing S.A."/>
            <person name="Grimwood J."/>
            <person name="Schmutz J."/>
            <person name="Mcdaniel S.F."/>
        </authorList>
    </citation>
    <scope>NUCLEOTIDE SEQUENCE [LARGE SCALE GENOMIC DNA]</scope>
    <source>
        <strain evidence="2 3">R40</strain>
    </source>
</reference>
<protein>
    <submittedName>
        <fullName evidence="2">Uncharacterized protein</fullName>
    </submittedName>
</protein>
<feature type="compositionally biased region" description="Basic and acidic residues" evidence="1">
    <location>
        <begin position="59"/>
        <end position="73"/>
    </location>
</feature>